<dbReference type="GO" id="GO:1902936">
    <property type="term" value="F:phosphatidylinositol bisphosphate binding"/>
    <property type="evidence" value="ECO:0007669"/>
    <property type="project" value="TreeGrafter"/>
</dbReference>
<dbReference type="PANTHER" id="PTHR10174:SF216">
    <property type="entry name" value="CRAL-TRIO DOMAIN-CONTAINING PROTEIN-RELATED"/>
    <property type="match status" value="1"/>
</dbReference>
<dbReference type="GeneID" id="117570045"/>
<dbReference type="AlphaFoldDB" id="A0A6P8YKM4"/>
<dbReference type="RefSeq" id="XP_034107362.1">
    <property type="nucleotide sequence ID" value="XM_034251471.2"/>
</dbReference>
<dbReference type="PRINTS" id="PR00180">
    <property type="entry name" value="CRETINALDHBP"/>
</dbReference>
<dbReference type="GO" id="GO:0016020">
    <property type="term" value="C:membrane"/>
    <property type="evidence" value="ECO:0007669"/>
    <property type="project" value="TreeGrafter"/>
</dbReference>
<protein>
    <submittedName>
        <fullName evidence="2">Alpha-tocopherol transfer protein</fullName>
    </submittedName>
</protein>
<proteinExistence type="predicted"/>
<dbReference type="Gene3D" id="1.10.8.20">
    <property type="entry name" value="N-terminal domain of phosphatidylinositol transfer protein sec14p"/>
    <property type="match status" value="1"/>
</dbReference>
<dbReference type="InterPro" id="IPR036273">
    <property type="entry name" value="CRAL/TRIO_N_dom_sf"/>
</dbReference>
<dbReference type="InterPro" id="IPR001251">
    <property type="entry name" value="CRAL-TRIO_dom"/>
</dbReference>
<dbReference type="Gene3D" id="1.20.5.1200">
    <property type="entry name" value="Alpha-tocopherol transfer"/>
    <property type="match status" value="1"/>
</dbReference>
<dbReference type="InterPro" id="IPR036865">
    <property type="entry name" value="CRAL-TRIO_dom_sf"/>
</dbReference>
<dbReference type="CDD" id="cd00170">
    <property type="entry name" value="SEC14"/>
    <property type="match status" value="1"/>
</dbReference>
<evidence type="ECO:0000313" key="2">
    <source>
        <dbReference type="RefSeq" id="XP_034107362.1"/>
    </source>
</evidence>
<dbReference type="Pfam" id="PF00650">
    <property type="entry name" value="CRAL_TRIO"/>
    <property type="match status" value="1"/>
</dbReference>
<dbReference type="SMART" id="SM00516">
    <property type="entry name" value="SEC14"/>
    <property type="match status" value="1"/>
</dbReference>
<sequence>MSSNQSIDDNVIRPLSAELALKAQQELGEVPDRIPEDIEALRTWIAKQPHLKAREDAQFLVAFLRGCKYSLEKTKLKLDNFYAMRGAVPELYKNRFVGEKQLNILKTGCLLRLSQPLQPDGPRIHISRYAQYDSNKYSIAEVMQVNTMLGEIQIREDDNAMVSGFVEIIDMKGVTAGHMFQFDVVLIKKLAVLGDKALPYRPKGFHFINAPSTAEKAMSIAKSLMSDKIRKRFHIHSKLETLYQHVPKECLPVEYGGTNGSIQNVVDTWTQKLTDYTEFFEQDVVYGTNEKLRRGQPINSETLFGIEGSFRKLDID</sequence>
<reference evidence="2" key="1">
    <citation type="submission" date="2025-08" db="UniProtKB">
        <authorList>
            <consortium name="RefSeq"/>
        </authorList>
    </citation>
    <scope>IDENTIFICATION</scope>
    <source>
        <strain evidence="2">15112-1751.03</strain>
        <tissue evidence="2">Whole Adult</tissue>
    </source>
</reference>
<dbReference type="SUPFAM" id="SSF52087">
    <property type="entry name" value="CRAL/TRIO domain"/>
    <property type="match status" value="1"/>
</dbReference>
<gene>
    <name evidence="2" type="primary">LOC117570045</name>
</gene>
<dbReference type="Gene3D" id="3.40.525.10">
    <property type="entry name" value="CRAL-TRIO lipid binding domain"/>
    <property type="match status" value="1"/>
</dbReference>
<dbReference type="PROSITE" id="PS50191">
    <property type="entry name" value="CRAL_TRIO"/>
    <property type="match status" value="1"/>
</dbReference>
<accession>A0A6P8YKM4</accession>
<dbReference type="Proteomes" id="UP000515160">
    <property type="component" value="Chromosome 3"/>
</dbReference>
<evidence type="ECO:0000313" key="1">
    <source>
        <dbReference type="Proteomes" id="UP000515160"/>
    </source>
</evidence>
<dbReference type="OrthoDB" id="6682367at2759"/>
<name>A0A6P8YKM4_DROAB</name>
<keyword evidence="1" id="KW-1185">Reference proteome</keyword>
<dbReference type="SUPFAM" id="SSF46938">
    <property type="entry name" value="CRAL/TRIO N-terminal domain"/>
    <property type="match status" value="1"/>
</dbReference>
<dbReference type="PANTHER" id="PTHR10174">
    <property type="entry name" value="ALPHA-TOCOPHEROL TRANSFER PROTEIN-RELATED"/>
    <property type="match status" value="1"/>
</dbReference>
<organism evidence="1 2">
    <name type="scientific">Drosophila albomicans</name>
    <name type="common">Fruit fly</name>
    <dbReference type="NCBI Taxonomy" id="7291"/>
    <lineage>
        <taxon>Eukaryota</taxon>
        <taxon>Metazoa</taxon>
        <taxon>Ecdysozoa</taxon>
        <taxon>Arthropoda</taxon>
        <taxon>Hexapoda</taxon>
        <taxon>Insecta</taxon>
        <taxon>Pterygota</taxon>
        <taxon>Neoptera</taxon>
        <taxon>Endopterygota</taxon>
        <taxon>Diptera</taxon>
        <taxon>Brachycera</taxon>
        <taxon>Muscomorpha</taxon>
        <taxon>Ephydroidea</taxon>
        <taxon>Drosophilidae</taxon>
        <taxon>Drosophila</taxon>
    </lineage>
</organism>